<evidence type="ECO:0000256" key="4">
    <source>
        <dbReference type="ARBA" id="ARBA00023136"/>
    </source>
</evidence>
<dbReference type="PANTHER" id="PTHR30518:SF2">
    <property type="entry name" value="ENDOLYTIC MUREIN TRANSGLYCOSYLASE"/>
    <property type="match status" value="1"/>
</dbReference>
<comment type="catalytic activity">
    <reaction evidence="7">
        <text>a peptidoglycan chain = a peptidoglycan chain with N-acetyl-1,6-anhydromuramyl-[peptide] at the reducing end + a peptidoglycan chain with N-acetylglucosamine at the non-reducing end.</text>
        <dbReference type="EC" id="4.2.2.29"/>
    </reaction>
</comment>
<keyword evidence="3 7" id="KW-1133">Transmembrane helix</keyword>
<dbReference type="EC" id="4.2.2.29" evidence="7"/>
<sequence>MKRHKLLALLIIVGTVLLVSFTFYGYQVLYTPNVLVDQKDRILLIPTGATFKQVQDQLYEGEYVNDLLSFSTLAKLMKYDQYIKPGRYHLNSDMSNIQAIRLLRSGQQEPVDITFNNIRLKSELASRLCENLEADSVQFLTLLNDAKFVEKYGFTTENILTMFLPNTYELYWTTNAEGVFERFNQEYTNFWNEQRQAKADKLDMSPEDVSILASIVESETNKPDEAPKVAGLYLNRLQRNIALQADPTLVFAAQDFTIKRVLNKHKEIDSPYNTYKYTGLPPGPIRIPSVNAIDAVLNYEDHNYLYMCAKEDFSGYHNFATNLSTHLANARRYQRALSQAGIYN</sequence>
<dbReference type="EMBL" id="CP120682">
    <property type="protein sequence ID" value="WKN35563.1"/>
    <property type="molecule type" value="Genomic_DNA"/>
</dbReference>
<proteinExistence type="inferred from homology"/>
<comment type="similarity">
    <text evidence="7">Belongs to the transglycosylase MltG family.</text>
</comment>
<dbReference type="Gene3D" id="3.30.160.60">
    <property type="entry name" value="Classic Zinc Finger"/>
    <property type="match status" value="1"/>
</dbReference>
<reference evidence="8" key="2">
    <citation type="journal article" date="2024" name="Antonie Van Leeuwenhoek">
        <title>Roseihalotalea indica gen. nov., sp. nov., a halophilic Bacteroidetes from mesopelagic Southwest Indian Ocean with higher carbohydrate metabolic potential.</title>
        <authorList>
            <person name="Chen B."/>
            <person name="Zhang M."/>
            <person name="Lin D."/>
            <person name="Ye J."/>
            <person name="Tang K."/>
        </authorList>
    </citation>
    <scope>NUCLEOTIDE SEQUENCE</scope>
    <source>
        <strain evidence="8">TK19036</strain>
    </source>
</reference>
<evidence type="ECO:0000256" key="7">
    <source>
        <dbReference type="HAMAP-Rule" id="MF_02065"/>
    </source>
</evidence>
<dbReference type="Gene3D" id="3.30.1490.480">
    <property type="entry name" value="Endolytic murein transglycosylase"/>
    <property type="match status" value="1"/>
</dbReference>
<dbReference type="PANTHER" id="PTHR30518">
    <property type="entry name" value="ENDOLYTIC MUREIN TRANSGLYCOSYLASE"/>
    <property type="match status" value="1"/>
</dbReference>
<evidence type="ECO:0000256" key="5">
    <source>
        <dbReference type="ARBA" id="ARBA00023239"/>
    </source>
</evidence>
<dbReference type="GO" id="GO:0009252">
    <property type="term" value="P:peptidoglycan biosynthetic process"/>
    <property type="evidence" value="ECO:0007669"/>
    <property type="project" value="UniProtKB-UniRule"/>
</dbReference>
<dbReference type="NCBIfam" id="TIGR00247">
    <property type="entry name" value="endolytic transglycosylase MltG"/>
    <property type="match status" value="1"/>
</dbReference>
<dbReference type="InterPro" id="IPR003770">
    <property type="entry name" value="MLTG-like"/>
</dbReference>
<keyword evidence="5 7" id="KW-0456">Lyase</keyword>
<evidence type="ECO:0000313" key="8">
    <source>
        <dbReference type="EMBL" id="WKN35563.1"/>
    </source>
</evidence>
<dbReference type="GO" id="GO:0071555">
    <property type="term" value="P:cell wall organization"/>
    <property type="evidence" value="ECO:0007669"/>
    <property type="project" value="UniProtKB-KW"/>
</dbReference>
<reference evidence="8" key="1">
    <citation type="journal article" date="2023" name="Comput. Struct. Biotechnol. J.">
        <title>Discovery of a novel marine Bacteroidetes with a rich repertoire of carbohydrate-active enzymes.</title>
        <authorList>
            <person name="Chen B."/>
            <person name="Liu G."/>
            <person name="Chen Q."/>
            <person name="Wang H."/>
            <person name="Liu L."/>
            <person name="Tang K."/>
        </authorList>
    </citation>
    <scope>NUCLEOTIDE SEQUENCE</scope>
    <source>
        <strain evidence="8">TK19036</strain>
    </source>
</reference>
<feature type="site" description="Important for catalytic activity" evidence="7">
    <location>
        <position position="219"/>
    </location>
</feature>
<keyword evidence="2 7" id="KW-0812">Transmembrane</keyword>
<comment type="function">
    <text evidence="7">Functions as a peptidoglycan terminase that cleaves nascent peptidoglycan strands endolytically to terminate their elongation.</text>
</comment>
<evidence type="ECO:0000256" key="3">
    <source>
        <dbReference type="ARBA" id="ARBA00022989"/>
    </source>
</evidence>
<accession>A0AA49GK38</accession>
<name>A0AA49GK38_9BACT</name>
<protein>
    <recommendedName>
        <fullName evidence="7">Endolytic murein transglycosylase</fullName>
        <ecNumber evidence="7">4.2.2.29</ecNumber>
    </recommendedName>
    <alternativeName>
        <fullName evidence="7">Peptidoglycan lytic transglycosylase</fullName>
    </alternativeName>
    <alternativeName>
        <fullName evidence="7">Peptidoglycan polymerization terminase</fullName>
    </alternativeName>
</protein>
<keyword evidence="1 7" id="KW-1003">Cell membrane</keyword>
<dbReference type="GO" id="GO:0008932">
    <property type="term" value="F:lytic endotransglycosylase activity"/>
    <property type="evidence" value="ECO:0007669"/>
    <property type="project" value="UniProtKB-UniRule"/>
</dbReference>
<organism evidence="8">
    <name type="scientific">Roseihalotalea indica</name>
    <dbReference type="NCBI Taxonomy" id="2867963"/>
    <lineage>
        <taxon>Bacteria</taxon>
        <taxon>Pseudomonadati</taxon>
        <taxon>Bacteroidota</taxon>
        <taxon>Cytophagia</taxon>
        <taxon>Cytophagales</taxon>
        <taxon>Catalimonadaceae</taxon>
        <taxon>Roseihalotalea</taxon>
    </lineage>
</organism>
<dbReference type="Pfam" id="PF02618">
    <property type="entry name" value="YceG"/>
    <property type="match status" value="1"/>
</dbReference>
<keyword evidence="6 7" id="KW-0961">Cell wall biogenesis/degradation</keyword>
<dbReference type="CDD" id="cd08010">
    <property type="entry name" value="MltG_like"/>
    <property type="match status" value="1"/>
</dbReference>
<gene>
    <name evidence="7 8" type="primary">mltG</name>
    <name evidence="8" type="ORF">K4G66_24630</name>
</gene>
<dbReference type="AlphaFoldDB" id="A0AA49GK38"/>
<dbReference type="HAMAP" id="MF_02065">
    <property type="entry name" value="MltG"/>
    <property type="match status" value="1"/>
</dbReference>
<keyword evidence="4 7" id="KW-0472">Membrane</keyword>
<dbReference type="GO" id="GO:0005886">
    <property type="term" value="C:plasma membrane"/>
    <property type="evidence" value="ECO:0007669"/>
    <property type="project" value="UniProtKB-UniRule"/>
</dbReference>
<evidence type="ECO:0000256" key="1">
    <source>
        <dbReference type="ARBA" id="ARBA00022475"/>
    </source>
</evidence>
<evidence type="ECO:0000256" key="2">
    <source>
        <dbReference type="ARBA" id="ARBA00022692"/>
    </source>
</evidence>
<evidence type="ECO:0000256" key="6">
    <source>
        <dbReference type="ARBA" id="ARBA00023316"/>
    </source>
</evidence>